<comment type="caution">
    <text evidence="1">The sequence shown here is derived from an EMBL/GenBank/DDBJ whole genome shotgun (WGS) entry which is preliminary data.</text>
</comment>
<gene>
    <name evidence="1" type="ORF">GS8_1197</name>
</gene>
<evidence type="ECO:0000313" key="2">
    <source>
        <dbReference type="Proteomes" id="UP000773850"/>
    </source>
</evidence>
<organism evidence="1 2">
    <name type="scientific">Geobacillus stearothermophilus</name>
    <name type="common">Bacillus stearothermophilus</name>
    <dbReference type="NCBI Taxonomy" id="1422"/>
    <lineage>
        <taxon>Bacteria</taxon>
        <taxon>Bacillati</taxon>
        <taxon>Bacillota</taxon>
        <taxon>Bacilli</taxon>
        <taxon>Bacillales</taxon>
        <taxon>Anoxybacillaceae</taxon>
        <taxon>Geobacillus</taxon>
    </lineage>
</organism>
<keyword evidence="2" id="KW-1185">Reference proteome</keyword>
<proteinExistence type="predicted"/>
<evidence type="ECO:0000313" key="1">
    <source>
        <dbReference type="EMBL" id="KAF6511621.1"/>
    </source>
</evidence>
<reference evidence="1 2" key="1">
    <citation type="submission" date="2016-03" db="EMBL/GenBank/DDBJ databases">
        <title>Spore heat resistance.</title>
        <authorList>
            <person name="Boekhorst J."/>
            <person name="Berendsen E.M."/>
            <person name="Wells-Bennik M.H."/>
            <person name="Kuipers O.P."/>
        </authorList>
    </citation>
    <scope>NUCLEOTIDE SEQUENCE [LARGE SCALE GENOMIC DNA]</scope>
    <source>
        <strain evidence="1 2">GS8</strain>
    </source>
</reference>
<name>A0ABQ7HHF8_GEOSE</name>
<sequence>MSILRAGNDGGGLGRESNRMALRLWAAAFFLWRPMVI</sequence>
<dbReference type="Proteomes" id="UP000773850">
    <property type="component" value="Unassembled WGS sequence"/>
</dbReference>
<accession>A0ABQ7HHF8</accession>
<protein>
    <submittedName>
        <fullName evidence="1">Uncharacterized protein</fullName>
    </submittedName>
</protein>
<dbReference type="EMBL" id="LUCS01000018">
    <property type="protein sequence ID" value="KAF6511621.1"/>
    <property type="molecule type" value="Genomic_DNA"/>
</dbReference>